<feature type="chain" id="PRO_5042893353" description="Protein PS1" evidence="1">
    <location>
        <begin position="26"/>
        <end position="204"/>
    </location>
</feature>
<protein>
    <recommendedName>
        <fullName evidence="4">Protein PS1</fullName>
    </recommendedName>
</protein>
<proteinExistence type="predicted"/>
<name>A0AAP7VHQ9_9MYCO</name>
<comment type="caution">
    <text evidence="2">The sequence shown here is derived from an EMBL/GenBank/DDBJ whole genome shotgun (WGS) entry which is preliminary data.</text>
</comment>
<feature type="signal peptide" evidence="1">
    <location>
        <begin position="1"/>
        <end position="25"/>
    </location>
</feature>
<keyword evidence="1" id="KW-0732">Signal</keyword>
<evidence type="ECO:0000313" key="3">
    <source>
        <dbReference type="Proteomes" id="UP001141659"/>
    </source>
</evidence>
<sequence>MNPKLMKRTGALAAAFAIAGAAAVACSDAQKDGAKDALSSATSAASSAVDAGTSAAKTGASSASSAVSSAMAGAPSTINAPGIGEVTLDGPTAEAFTKAGGEAKLGLPTAQPEKVGDGTVQAFANGTIYSSPSTGAHVVQGEILRVYTANGGPGGQLGFPTADEAETAGGPDVAKGGWISEFQHGTITWLNNGDGTFAETVTPK</sequence>
<reference evidence="2" key="1">
    <citation type="submission" date="2020-07" db="EMBL/GenBank/DDBJ databases">
        <authorList>
            <person name="Pettersson B.M.F."/>
            <person name="Behra P.R.K."/>
            <person name="Ramesh M."/>
            <person name="Das S."/>
            <person name="Dasgupta S."/>
            <person name="Kirsebom L.A."/>
        </authorList>
    </citation>
    <scope>NUCLEOTIDE SEQUENCE</scope>
    <source>
        <strain evidence="2">DSM 44242</strain>
    </source>
</reference>
<evidence type="ECO:0000313" key="2">
    <source>
        <dbReference type="EMBL" id="MCV7388251.1"/>
    </source>
</evidence>
<dbReference type="RefSeq" id="WP_036447948.1">
    <property type="nucleotide sequence ID" value="NZ_JACKVC010000012.1"/>
</dbReference>
<evidence type="ECO:0000256" key="1">
    <source>
        <dbReference type="SAM" id="SignalP"/>
    </source>
</evidence>
<dbReference type="AlphaFoldDB" id="A0AAP7VHQ9"/>
<dbReference type="Proteomes" id="UP001141659">
    <property type="component" value="Unassembled WGS sequence"/>
</dbReference>
<dbReference type="InterPro" id="IPR013207">
    <property type="entry name" value="LGFP"/>
</dbReference>
<organism evidence="2 3">
    <name type="scientific">Mycolicibacterium porcinum</name>
    <dbReference type="NCBI Taxonomy" id="39693"/>
    <lineage>
        <taxon>Bacteria</taxon>
        <taxon>Bacillati</taxon>
        <taxon>Actinomycetota</taxon>
        <taxon>Actinomycetes</taxon>
        <taxon>Mycobacteriales</taxon>
        <taxon>Mycobacteriaceae</taxon>
        <taxon>Mycolicibacterium</taxon>
    </lineage>
</organism>
<dbReference type="PROSITE" id="PS51257">
    <property type="entry name" value="PROKAR_LIPOPROTEIN"/>
    <property type="match status" value="1"/>
</dbReference>
<accession>A0AAP7VHQ9</accession>
<dbReference type="EMBL" id="JACKVC010000012">
    <property type="protein sequence ID" value="MCV7388251.1"/>
    <property type="molecule type" value="Genomic_DNA"/>
</dbReference>
<reference evidence="2" key="2">
    <citation type="journal article" date="2022" name="BMC Genomics">
        <title>Comparative genome analysis of mycobacteria focusing on tRNA and non-coding RNA.</title>
        <authorList>
            <person name="Behra P.R.K."/>
            <person name="Pettersson B.M.F."/>
            <person name="Ramesh M."/>
            <person name="Das S."/>
            <person name="Dasgupta S."/>
            <person name="Kirsebom L.A."/>
        </authorList>
    </citation>
    <scope>NUCLEOTIDE SEQUENCE</scope>
    <source>
        <strain evidence="2">DSM 44242</strain>
    </source>
</reference>
<dbReference type="Pfam" id="PF08310">
    <property type="entry name" value="LGFP"/>
    <property type="match status" value="1"/>
</dbReference>
<gene>
    <name evidence="2" type="ORF">H5P34_09365</name>
</gene>
<evidence type="ECO:0008006" key="4">
    <source>
        <dbReference type="Google" id="ProtNLM"/>
    </source>
</evidence>